<protein>
    <submittedName>
        <fullName evidence="2">Uncharacterized protein</fullName>
    </submittedName>
</protein>
<feature type="compositionally biased region" description="Low complexity" evidence="1">
    <location>
        <begin position="42"/>
        <end position="55"/>
    </location>
</feature>
<evidence type="ECO:0000313" key="3">
    <source>
        <dbReference type="Proteomes" id="UP000815325"/>
    </source>
</evidence>
<proteinExistence type="predicted"/>
<gene>
    <name evidence="2" type="ORF">DUNSADRAFT_14209</name>
</gene>
<reference evidence="2" key="1">
    <citation type="submission" date="2017-08" db="EMBL/GenBank/DDBJ databases">
        <authorList>
            <person name="Polle J.E."/>
            <person name="Barry K."/>
            <person name="Cushman J."/>
            <person name="Schmutz J."/>
            <person name="Tran D."/>
            <person name="Hathwaick L.T."/>
            <person name="Yim W.C."/>
            <person name="Jenkins J."/>
            <person name="Mckie-Krisberg Z.M."/>
            <person name="Prochnik S."/>
            <person name="Lindquist E."/>
            <person name="Dockter R.B."/>
            <person name="Adam C."/>
            <person name="Molina H."/>
            <person name="Bunkerborg J."/>
            <person name="Jin E."/>
            <person name="Buchheim M."/>
            <person name="Magnuson J."/>
        </authorList>
    </citation>
    <scope>NUCLEOTIDE SEQUENCE</scope>
    <source>
        <strain evidence="2">CCAP 19/18</strain>
    </source>
</reference>
<comment type="caution">
    <text evidence="2">The sequence shown here is derived from an EMBL/GenBank/DDBJ whole genome shotgun (WGS) entry which is preliminary data.</text>
</comment>
<accession>A0ABQ7G7U0</accession>
<evidence type="ECO:0000256" key="1">
    <source>
        <dbReference type="SAM" id="MobiDB-lite"/>
    </source>
</evidence>
<organism evidence="2 3">
    <name type="scientific">Dunaliella salina</name>
    <name type="common">Green alga</name>
    <name type="synonym">Protococcus salinus</name>
    <dbReference type="NCBI Taxonomy" id="3046"/>
    <lineage>
        <taxon>Eukaryota</taxon>
        <taxon>Viridiplantae</taxon>
        <taxon>Chlorophyta</taxon>
        <taxon>core chlorophytes</taxon>
        <taxon>Chlorophyceae</taxon>
        <taxon>CS clade</taxon>
        <taxon>Chlamydomonadales</taxon>
        <taxon>Dunaliellaceae</taxon>
        <taxon>Dunaliella</taxon>
    </lineage>
</organism>
<evidence type="ECO:0000313" key="2">
    <source>
        <dbReference type="EMBL" id="KAF5830671.1"/>
    </source>
</evidence>
<dbReference type="Proteomes" id="UP000815325">
    <property type="component" value="Unassembled WGS sequence"/>
</dbReference>
<dbReference type="EMBL" id="MU070018">
    <property type="protein sequence ID" value="KAF5830671.1"/>
    <property type="molecule type" value="Genomic_DNA"/>
</dbReference>
<feature type="region of interest" description="Disordered" evidence="1">
    <location>
        <begin position="34"/>
        <end position="105"/>
    </location>
</feature>
<keyword evidence="3" id="KW-1185">Reference proteome</keyword>
<name>A0ABQ7G7U0_DUNSA</name>
<sequence>MECNIITRKHHRCLTCPHTPMCSCAFQHHNMEEKHQKKQLQQHRATSSRSGSTAARHSHTQQHSSTARRPSGSHRRAGKSRFYSKQPSSDPAPGEGQEEAIGYSSRPALIRLQERARKRQSDTAAGLRWCAQQLASSYDGFGDSEAEALAYLEQKGVECKFNCGPQRLFRFPGCSRPISKKRLAEALGLQRKPTTEAEHEHLAEALHWCAQKLASAYQGVGDNQEQALDFLKGKGVVCTKNLNGVRLFCIPGRTSSVSKDHLAAALGLQKKPGLLERLEEGLVWLAEKYCGVYQIGNLEPGKASVEDVLAELRKMGVQSVESYRFQERTLRRFSLPGKIEHCNSKALAAALRLKLVPGCTGTSKKHSTSSGEIHERGMLWLATNILKSPRYRQLFGGTDNPQEVRKELANKGVWCYPNKKGGYFSWKFKIKGKPGKVYYKDGVMHELFPEAFPVEEPKNDLA</sequence>